<dbReference type="PANTHER" id="PTHR47701:SF2">
    <property type="entry name" value="PROTEIN MODIFIER OF SNC1 11"/>
    <property type="match status" value="1"/>
</dbReference>
<feature type="compositionally biased region" description="Basic and acidic residues" evidence="1">
    <location>
        <begin position="1"/>
        <end position="11"/>
    </location>
</feature>
<feature type="compositionally biased region" description="Polar residues" evidence="1">
    <location>
        <begin position="51"/>
        <end position="65"/>
    </location>
</feature>
<reference evidence="3 4" key="1">
    <citation type="journal article" date="2017" name="Mol. Plant">
        <title>The Genome of Medicinal Plant Macleaya cordata Provides New Insights into Benzylisoquinoline Alkaloids Metabolism.</title>
        <authorList>
            <person name="Liu X."/>
            <person name="Liu Y."/>
            <person name="Huang P."/>
            <person name="Ma Y."/>
            <person name="Qing Z."/>
            <person name="Tang Q."/>
            <person name="Cao H."/>
            <person name="Cheng P."/>
            <person name="Zheng Y."/>
            <person name="Yuan Z."/>
            <person name="Zhou Y."/>
            <person name="Liu J."/>
            <person name="Tang Z."/>
            <person name="Zhuo Y."/>
            <person name="Zhang Y."/>
            <person name="Yu L."/>
            <person name="Huang J."/>
            <person name="Yang P."/>
            <person name="Peng Q."/>
            <person name="Zhang J."/>
            <person name="Jiang W."/>
            <person name="Zhang Z."/>
            <person name="Lin K."/>
            <person name="Ro D.K."/>
            <person name="Chen X."/>
            <person name="Xiong X."/>
            <person name="Shang Y."/>
            <person name="Huang S."/>
            <person name="Zeng J."/>
        </authorList>
    </citation>
    <scope>NUCLEOTIDE SEQUENCE [LARGE SCALE GENOMIC DNA]</scope>
    <source>
        <strain evidence="4">cv. BLH2017</strain>
        <tissue evidence="3">Root</tissue>
    </source>
</reference>
<keyword evidence="4" id="KW-1185">Reference proteome</keyword>
<evidence type="ECO:0000313" key="4">
    <source>
        <dbReference type="Proteomes" id="UP000195402"/>
    </source>
</evidence>
<feature type="region of interest" description="Disordered" evidence="1">
    <location>
        <begin position="88"/>
        <end position="119"/>
    </location>
</feature>
<feature type="compositionally biased region" description="Basic and acidic residues" evidence="1">
    <location>
        <begin position="91"/>
        <end position="101"/>
    </location>
</feature>
<dbReference type="STRING" id="56857.A0A200R668"/>
<name>A0A200R668_MACCD</name>
<dbReference type="GO" id="GO:0016973">
    <property type="term" value="P:poly(A)+ mRNA export from nucleus"/>
    <property type="evidence" value="ECO:0007669"/>
    <property type="project" value="InterPro"/>
</dbReference>
<comment type="caution">
    <text evidence="3">The sequence shown here is derived from an EMBL/GenBank/DDBJ whole genome shotgun (WGS) entry which is preliminary data.</text>
</comment>
<organism evidence="3 4">
    <name type="scientific">Macleaya cordata</name>
    <name type="common">Five-seeded plume-poppy</name>
    <name type="synonym">Bocconia cordata</name>
    <dbReference type="NCBI Taxonomy" id="56857"/>
    <lineage>
        <taxon>Eukaryota</taxon>
        <taxon>Viridiplantae</taxon>
        <taxon>Streptophyta</taxon>
        <taxon>Embryophyta</taxon>
        <taxon>Tracheophyta</taxon>
        <taxon>Spermatophyta</taxon>
        <taxon>Magnoliopsida</taxon>
        <taxon>Ranunculales</taxon>
        <taxon>Papaveraceae</taxon>
        <taxon>Papaveroideae</taxon>
        <taxon>Macleaya</taxon>
    </lineage>
</organism>
<dbReference type="OrthoDB" id="5837849at2759"/>
<dbReference type="InParanoid" id="A0A200R668"/>
<evidence type="ECO:0000256" key="1">
    <source>
        <dbReference type="SAM" id="MobiDB-lite"/>
    </source>
</evidence>
<feature type="compositionally biased region" description="Basic and acidic residues" evidence="1">
    <location>
        <begin position="39"/>
        <end position="50"/>
    </location>
</feature>
<evidence type="ECO:0000259" key="2">
    <source>
        <dbReference type="Pfam" id="PF18592"/>
    </source>
</evidence>
<evidence type="ECO:0000313" key="3">
    <source>
        <dbReference type="EMBL" id="OVA18217.1"/>
    </source>
</evidence>
<feature type="compositionally biased region" description="Polar residues" evidence="1">
    <location>
        <begin position="171"/>
        <end position="202"/>
    </location>
</feature>
<feature type="region of interest" description="Disordered" evidence="1">
    <location>
        <begin position="1"/>
        <end position="73"/>
    </location>
</feature>
<dbReference type="PANTHER" id="PTHR47701">
    <property type="entry name" value="PROTEIN MODIFIER OF SNC1 11"/>
    <property type="match status" value="1"/>
</dbReference>
<dbReference type="AlphaFoldDB" id="A0A200R668"/>
<accession>A0A200R668</accession>
<protein>
    <recommendedName>
        <fullName evidence="2">THO1-MOS11 C-terminal domain-containing protein</fullName>
    </recommendedName>
</protein>
<gene>
    <name evidence="3" type="ORF">BVC80_1835g646</name>
</gene>
<feature type="compositionally biased region" description="Basic and acidic residues" evidence="1">
    <location>
        <begin position="110"/>
        <end position="119"/>
    </location>
</feature>
<feature type="region of interest" description="Disordered" evidence="1">
    <location>
        <begin position="131"/>
        <end position="202"/>
    </location>
</feature>
<sequence>MATEIQKPKENELEEEEELPQKTLETVSNKPSLLTEGESVDKEVEHKESEASNAAETTLGSSTVEESAPVTDLQKKMRRAERFGMAVQLSEEEKRNSRAERFGTASTVHGSDELKKSEELKRKARAERFGLPAQSVADEEAKKKARQARFATNSKTDSVEEDKMKARAIRFSQTPAGGPSQTNGKASSAQESATVSKASGGT</sequence>
<dbReference type="EMBL" id="MVGT01000437">
    <property type="protein sequence ID" value="OVA18217.1"/>
    <property type="molecule type" value="Genomic_DNA"/>
</dbReference>
<proteinExistence type="predicted"/>
<dbReference type="InterPro" id="IPR044209">
    <property type="entry name" value="MOS11"/>
</dbReference>
<dbReference type="GO" id="GO:0005634">
    <property type="term" value="C:nucleus"/>
    <property type="evidence" value="ECO:0007669"/>
    <property type="project" value="TreeGrafter"/>
</dbReference>
<dbReference type="Proteomes" id="UP000195402">
    <property type="component" value="Unassembled WGS sequence"/>
</dbReference>
<dbReference type="Pfam" id="PF18592">
    <property type="entry name" value="Tho1_MOS11_C"/>
    <property type="match status" value="1"/>
</dbReference>
<dbReference type="OMA" id="FGMTVQL"/>
<feature type="domain" description="THO1-MOS11 C-terminal" evidence="2">
    <location>
        <begin position="69"/>
        <end position="103"/>
    </location>
</feature>
<dbReference type="InterPro" id="IPR040746">
    <property type="entry name" value="THO1_MOS11_C"/>
</dbReference>